<evidence type="ECO:0000313" key="1">
    <source>
        <dbReference type="EMBL" id="QND70956.1"/>
    </source>
</evidence>
<dbReference type="AlphaFoldDB" id="A0A7G6TW24"/>
<reference evidence="2" key="1">
    <citation type="journal article" date="2020" name="Mol. Plant Microbe">
        <title>Rhizobial microsymbionts of the narrowly endemic Oxytropis species growing in Kamchatka are characterized by significant genetic diversity and possess a set of genes that are associated with T3SS and T6SS secretion systems and can affect the development of symbiosis.</title>
        <authorList>
            <person name="Safronova V."/>
            <person name="Guro P."/>
            <person name="Sazanova A."/>
            <person name="Kuznetsova I."/>
            <person name="Belimov A."/>
            <person name="Yakubov V."/>
            <person name="Chirak E."/>
            <person name="Afonin A."/>
            <person name="Gogolev Y."/>
            <person name="Andronov E."/>
            <person name="Tikhonovich I."/>
        </authorList>
    </citation>
    <scope>NUCLEOTIDE SEQUENCE [LARGE SCALE GENOMIC DNA]</scope>
    <source>
        <strain evidence="2">581</strain>
    </source>
</reference>
<dbReference type="KEGG" id="trb:HB776_06690"/>
<gene>
    <name evidence="1" type="ORF">HB776_06690</name>
</gene>
<dbReference type="Proteomes" id="UP000515291">
    <property type="component" value="Chromosome"/>
</dbReference>
<accession>A0A7G6TW24</accession>
<proteinExistence type="predicted"/>
<organism evidence="1 2">
    <name type="scientific">Tardiphaga robiniae</name>
    <dbReference type="NCBI Taxonomy" id="943830"/>
    <lineage>
        <taxon>Bacteria</taxon>
        <taxon>Pseudomonadati</taxon>
        <taxon>Pseudomonadota</taxon>
        <taxon>Alphaproteobacteria</taxon>
        <taxon>Hyphomicrobiales</taxon>
        <taxon>Nitrobacteraceae</taxon>
        <taxon>Tardiphaga</taxon>
    </lineage>
</organism>
<protein>
    <submittedName>
        <fullName evidence="1">Uncharacterized protein</fullName>
    </submittedName>
</protein>
<dbReference type="RefSeq" id="WP_184516217.1">
    <property type="nucleotide sequence ID" value="NZ_CP050292.1"/>
</dbReference>
<evidence type="ECO:0000313" key="2">
    <source>
        <dbReference type="Proteomes" id="UP000515291"/>
    </source>
</evidence>
<sequence length="75" mass="8490">MFVNKIDDGAGSRFRSDDALWDLHEKLRVVLAAKMVARRQQLDERLRDLEQFAISSKRAVAALRSMAEGGCPMIK</sequence>
<dbReference type="EMBL" id="CP050292">
    <property type="protein sequence ID" value="QND70956.1"/>
    <property type="molecule type" value="Genomic_DNA"/>
</dbReference>
<name>A0A7G6TW24_9BRAD</name>